<evidence type="ECO:0000313" key="4">
    <source>
        <dbReference type="Proteomes" id="UP000237947"/>
    </source>
</evidence>
<accession>A0A2S0KPC4</accession>
<evidence type="ECO:0000259" key="2">
    <source>
        <dbReference type="PROSITE" id="PS50943"/>
    </source>
</evidence>
<dbReference type="CDD" id="cd00093">
    <property type="entry name" value="HTH_XRE"/>
    <property type="match status" value="1"/>
</dbReference>
<dbReference type="AlphaFoldDB" id="A0A2S0KPC4"/>
<dbReference type="KEGG" id="fsa:C5Q98_06370"/>
<dbReference type="SMART" id="SM00530">
    <property type="entry name" value="HTH_XRE"/>
    <property type="match status" value="1"/>
</dbReference>
<dbReference type="InterPro" id="IPR001387">
    <property type="entry name" value="Cro/C1-type_HTH"/>
</dbReference>
<organism evidence="3 4">
    <name type="scientific">Fastidiosipila sanguinis</name>
    <dbReference type="NCBI Taxonomy" id="236753"/>
    <lineage>
        <taxon>Bacteria</taxon>
        <taxon>Bacillati</taxon>
        <taxon>Bacillota</taxon>
        <taxon>Clostridia</taxon>
        <taxon>Eubacteriales</taxon>
        <taxon>Oscillospiraceae</taxon>
        <taxon>Fastidiosipila</taxon>
    </lineage>
</organism>
<dbReference type="GO" id="GO:0003677">
    <property type="term" value="F:DNA binding"/>
    <property type="evidence" value="ECO:0007669"/>
    <property type="project" value="UniProtKB-KW"/>
</dbReference>
<evidence type="ECO:0000313" key="3">
    <source>
        <dbReference type="EMBL" id="AVM42858.1"/>
    </source>
</evidence>
<dbReference type="Proteomes" id="UP000237947">
    <property type="component" value="Chromosome"/>
</dbReference>
<sequence length="131" mass="14867">MSFGDKLKYLREEKGLTQTELAEVLGTSLKTISNYEVKGIRPRRMDMYEKIADYFDVNINYLLTQDNDFVLEAAKTYGYEGAKDAEAILSSVTGLFAGGELPEEDRDALFSAIQEAYWEAKLEDKKSNNKD</sequence>
<proteinExistence type="predicted"/>
<dbReference type="Gene3D" id="1.10.260.40">
    <property type="entry name" value="lambda repressor-like DNA-binding domains"/>
    <property type="match status" value="1"/>
</dbReference>
<dbReference type="SUPFAM" id="SSF47413">
    <property type="entry name" value="lambda repressor-like DNA-binding domains"/>
    <property type="match status" value="1"/>
</dbReference>
<keyword evidence="4" id="KW-1185">Reference proteome</keyword>
<feature type="domain" description="HTH cro/C1-type" evidence="2">
    <location>
        <begin position="7"/>
        <end position="62"/>
    </location>
</feature>
<gene>
    <name evidence="3" type="ORF">C5Q98_06370</name>
</gene>
<protein>
    <submittedName>
        <fullName evidence="3">Transcriptional regulator</fullName>
    </submittedName>
</protein>
<dbReference type="OrthoDB" id="6315255at2"/>
<dbReference type="PROSITE" id="PS50943">
    <property type="entry name" value="HTH_CROC1"/>
    <property type="match status" value="1"/>
</dbReference>
<dbReference type="RefSeq" id="WP_106012807.1">
    <property type="nucleotide sequence ID" value="NZ_CP027226.1"/>
</dbReference>
<evidence type="ECO:0000256" key="1">
    <source>
        <dbReference type="ARBA" id="ARBA00023125"/>
    </source>
</evidence>
<dbReference type="PANTHER" id="PTHR46558">
    <property type="entry name" value="TRACRIPTIONAL REGULATORY PROTEIN-RELATED-RELATED"/>
    <property type="match status" value="1"/>
</dbReference>
<dbReference type="EMBL" id="CP027226">
    <property type="protein sequence ID" value="AVM42858.1"/>
    <property type="molecule type" value="Genomic_DNA"/>
</dbReference>
<dbReference type="PANTHER" id="PTHR46558:SF11">
    <property type="entry name" value="HTH-TYPE TRANSCRIPTIONAL REGULATOR XRE"/>
    <property type="match status" value="1"/>
</dbReference>
<keyword evidence="1" id="KW-0238">DNA-binding</keyword>
<name>A0A2S0KPC4_9FIRM</name>
<reference evidence="4" key="1">
    <citation type="submission" date="2018-02" db="EMBL/GenBank/DDBJ databases">
        <authorList>
            <person name="Holder M.E."/>
            <person name="Ajami N.J."/>
            <person name="Petrosino J.F."/>
        </authorList>
    </citation>
    <scope>NUCLEOTIDE SEQUENCE [LARGE SCALE GENOMIC DNA]</scope>
    <source>
        <strain evidence="4">CCUG 47711</strain>
    </source>
</reference>
<dbReference type="Pfam" id="PF01381">
    <property type="entry name" value="HTH_3"/>
    <property type="match status" value="1"/>
</dbReference>
<dbReference type="InterPro" id="IPR010982">
    <property type="entry name" value="Lambda_DNA-bd_dom_sf"/>
</dbReference>